<dbReference type="InParanoid" id="A0A067M3E2"/>
<dbReference type="AlphaFoldDB" id="A0A067M3E2"/>
<accession>A0A067M3E2</accession>
<keyword evidence="1" id="KW-0472">Membrane</keyword>
<keyword evidence="1" id="KW-1133">Transmembrane helix</keyword>
<proteinExistence type="predicted"/>
<organism evidence="2 3">
    <name type="scientific">Botryobasidium botryosum (strain FD-172 SS1)</name>
    <dbReference type="NCBI Taxonomy" id="930990"/>
    <lineage>
        <taxon>Eukaryota</taxon>
        <taxon>Fungi</taxon>
        <taxon>Dikarya</taxon>
        <taxon>Basidiomycota</taxon>
        <taxon>Agaricomycotina</taxon>
        <taxon>Agaricomycetes</taxon>
        <taxon>Cantharellales</taxon>
        <taxon>Botryobasidiaceae</taxon>
        <taxon>Botryobasidium</taxon>
    </lineage>
</organism>
<evidence type="ECO:0000256" key="1">
    <source>
        <dbReference type="SAM" id="Phobius"/>
    </source>
</evidence>
<evidence type="ECO:0000313" key="2">
    <source>
        <dbReference type="EMBL" id="KDQ09230.1"/>
    </source>
</evidence>
<keyword evidence="3" id="KW-1185">Reference proteome</keyword>
<reference evidence="3" key="1">
    <citation type="journal article" date="2014" name="Proc. Natl. Acad. Sci. U.S.A.">
        <title>Extensive sampling of basidiomycete genomes demonstrates inadequacy of the white-rot/brown-rot paradigm for wood decay fungi.</title>
        <authorList>
            <person name="Riley R."/>
            <person name="Salamov A.A."/>
            <person name="Brown D.W."/>
            <person name="Nagy L.G."/>
            <person name="Floudas D."/>
            <person name="Held B.W."/>
            <person name="Levasseur A."/>
            <person name="Lombard V."/>
            <person name="Morin E."/>
            <person name="Otillar R."/>
            <person name="Lindquist E.A."/>
            <person name="Sun H."/>
            <person name="LaButti K.M."/>
            <person name="Schmutz J."/>
            <person name="Jabbour D."/>
            <person name="Luo H."/>
            <person name="Baker S.E."/>
            <person name="Pisabarro A.G."/>
            <person name="Walton J.D."/>
            <person name="Blanchette R.A."/>
            <person name="Henrissat B."/>
            <person name="Martin F."/>
            <person name="Cullen D."/>
            <person name="Hibbett D.S."/>
            <person name="Grigoriev I.V."/>
        </authorList>
    </citation>
    <scope>NUCLEOTIDE SEQUENCE [LARGE SCALE GENOMIC DNA]</scope>
    <source>
        <strain evidence="3">FD-172 SS1</strain>
    </source>
</reference>
<dbReference type="OrthoDB" id="3784821at2759"/>
<gene>
    <name evidence="2" type="ORF">BOTBODRAFT_179246</name>
</gene>
<feature type="transmembrane region" description="Helical" evidence="1">
    <location>
        <begin position="12"/>
        <end position="32"/>
    </location>
</feature>
<dbReference type="HOGENOM" id="CLU_206730_0_0_1"/>
<sequence>MAPAQPLSPNAQRLRTIIVTGPLLFVTTYLLYKRLYLGEQQRRIPERGTMLEDIKKANETERGRG</sequence>
<dbReference type="STRING" id="930990.A0A067M3E2"/>
<evidence type="ECO:0000313" key="3">
    <source>
        <dbReference type="Proteomes" id="UP000027195"/>
    </source>
</evidence>
<name>A0A067M3E2_BOTB1</name>
<keyword evidence="1" id="KW-0812">Transmembrane</keyword>
<protein>
    <submittedName>
        <fullName evidence="2">Uncharacterized protein</fullName>
    </submittedName>
</protein>
<dbReference type="EMBL" id="KL198081">
    <property type="protein sequence ID" value="KDQ09230.1"/>
    <property type="molecule type" value="Genomic_DNA"/>
</dbReference>
<dbReference type="Proteomes" id="UP000027195">
    <property type="component" value="Unassembled WGS sequence"/>
</dbReference>